<keyword evidence="1" id="KW-0732">Signal</keyword>
<sequence>MLKLQRAFLAFLFIAFASASAWADEYTDTINVFKKAGESGRMFDSAYGYAVFPTVGKGGVGVGGAYGKGRVYAQGKHVGDSSMTQLSVGFQLGGQAYSQIIFFQDERSFKEFTGGNFEFGAEASAVAITAAAGAKGSTAGSSAGASAGKNDAKTVGPGYNKGMATFTVAKGGLMYEASVSGQKFKYKALKT</sequence>
<feature type="signal peptide" evidence="1">
    <location>
        <begin position="1"/>
        <end position="23"/>
    </location>
</feature>
<feature type="chain" id="PRO_5026769589" description="Ysc84 actin-binding domain-containing protein" evidence="1">
    <location>
        <begin position="24"/>
        <end position="191"/>
    </location>
</feature>
<name>A0A6M4H4D8_9PROT</name>
<dbReference type="Pfam" id="PF04366">
    <property type="entry name" value="Ysc84"/>
    <property type="match status" value="1"/>
</dbReference>
<dbReference type="InterPro" id="IPR007461">
    <property type="entry name" value="Ysc84_actin-binding"/>
</dbReference>
<dbReference type="KEGG" id="upl:DSM104440_01116"/>
<reference evidence="3 4" key="1">
    <citation type="submission" date="2020-04" db="EMBL/GenBank/DDBJ databases">
        <title>Usitatibacter rugosus gen. nov., sp. nov. and Usitatibacter palustris sp. nov., novel members of Usitatibacteraceae fam. nov. within the order Nitrosomonadales isolated from soil.</title>
        <authorList>
            <person name="Huber K.J."/>
            <person name="Neumann-Schaal M."/>
            <person name="Geppert A."/>
            <person name="Luckner M."/>
            <person name="Wanner G."/>
            <person name="Overmann J."/>
        </authorList>
    </citation>
    <scope>NUCLEOTIDE SEQUENCE [LARGE SCALE GENOMIC DNA]</scope>
    <source>
        <strain evidence="3 4">Swamp67</strain>
    </source>
</reference>
<proteinExistence type="predicted"/>
<evidence type="ECO:0000313" key="3">
    <source>
        <dbReference type="EMBL" id="QJR14320.1"/>
    </source>
</evidence>
<gene>
    <name evidence="3" type="ORF">DSM104440_01116</name>
</gene>
<keyword evidence="4" id="KW-1185">Reference proteome</keyword>
<feature type="domain" description="Ysc84 actin-binding" evidence="2">
    <location>
        <begin position="85"/>
        <end position="184"/>
    </location>
</feature>
<dbReference type="InParanoid" id="A0A6M4H4D8"/>
<evidence type="ECO:0000313" key="4">
    <source>
        <dbReference type="Proteomes" id="UP000503096"/>
    </source>
</evidence>
<dbReference type="AlphaFoldDB" id="A0A6M4H4D8"/>
<protein>
    <recommendedName>
        <fullName evidence="2">Ysc84 actin-binding domain-containing protein</fullName>
    </recommendedName>
</protein>
<dbReference type="Proteomes" id="UP000503096">
    <property type="component" value="Chromosome"/>
</dbReference>
<evidence type="ECO:0000256" key="1">
    <source>
        <dbReference type="SAM" id="SignalP"/>
    </source>
</evidence>
<accession>A0A6M4H4D8</accession>
<dbReference type="RefSeq" id="WP_171161087.1">
    <property type="nucleotide sequence ID" value="NZ_CP053073.1"/>
</dbReference>
<organism evidence="3 4">
    <name type="scientific">Usitatibacter palustris</name>
    <dbReference type="NCBI Taxonomy" id="2732487"/>
    <lineage>
        <taxon>Bacteria</taxon>
        <taxon>Pseudomonadati</taxon>
        <taxon>Pseudomonadota</taxon>
        <taxon>Betaproteobacteria</taxon>
        <taxon>Nitrosomonadales</taxon>
        <taxon>Usitatibacteraceae</taxon>
        <taxon>Usitatibacter</taxon>
    </lineage>
</organism>
<evidence type="ECO:0000259" key="2">
    <source>
        <dbReference type="Pfam" id="PF04366"/>
    </source>
</evidence>
<dbReference type="EMBL" id="CP053073">
    <property type="protein sequence ID" value="QJR14320.1"/>
    <property type="molecule type" value="Genomic_DNA"/>
</dbReference>